<evidence type="ECO:0000313" key="3">
    <source>
        <dbReference type="Proteomes" id="UP001576774"/>
    </source>
</evidence>
<gene>
    <name evidence="2" type="ORF">ACE1CC_00735</name>
</gene>
<sequence>MERLHKEVAYIAYHFHWSHEYILALEHPERLRWVAEIADINKRFNEQV</sequence>
<name>A0ABV4WY06_9CYAN</name>
<accession>A0ABV4WY06</accession>
<comment type="caution">
    <text evidence="2">The sequence shown here is derived from an EMBL/GenBank/DDBJ whole genome shotgun (WGS) entry which is preliminary data.</text>
</comment>
<dbReference type="EMBL" id="JBHFNQ010000007">
    <property type="protein sequence ID" value="MFB2875395.1"/>
    <property type="molecule type" value="Genomic_DNA"/>
</dbReference>
<proteinExistence type="predicted"/>
<dbReference type="RefSeq" id="WP_413268561.1">
    <property type="nucleotide sequence ID" value="NZ_JBHFNQ010000007.1"/>
</dbReference>
<dbReference type="Pfam" id="PF20546">
    <property type="entry name" value="DUF6760"/>
    <property type="match status" value="1"/>
</dbReference>
<reference evidence="2 3" key="1">
    <citation type="submission" date="2024-09" db="EMBL/GenBank/DDBJ databases">
        <title>Floridaenema gen nov. (Aerosakkonemataceae, Aerosakkonematales ord. nov., Cyanobacteria) from benthic tropical and subtropical fresh waters, with the description of four new species.</title>
        <authorList>
            <person name="Moretto J.A."/>
            <person name="Berthold D.E."/>
            <person name="Lefler F.W."/>
            <person name="Huang I.-S."/>
            <person name="Laughinghouse H. IV."/>
        </authorList>
    </citation>
    <scope>NUCLEOTIDE SEQUENCE [LARGE SCALE GENOMIC DNA]</scope>
    <source>
        <strain evidence="2 3">BLCC-F46</strain>
    </source>
</reference>
<evidence type="ECO:0000313" key="2">
    <source>
        <dbReference type="EMBL" id="MFB2875395.1"/>
    </source>
</evidence>
<feature type="domain" description="DUF6760" evidence="1">
    <location>
        <begin position="2"/>
        <end position="47"/>
    </location>
</feature>
<protein>
    <submittedName>
        <fullName evidence="2">DUF6760 family protein</fullName>
    </submittedName>
</protein>
<dbReference type="InterPro" id="IPR046648">
    <property type="entry name" value="DUF6760"/>
</dbReference>
<evidence type="ECO:0000259" key="1">
    <source>
        <dbReference type="Pfam" id="PF20546"/>
    </source>
</evidence>
<keyword evidence="3" id="KW-1185">Reference proteome</keyword>
<dbReference type="Proteomes" id="UP001576774">
    <property type="component" value="Unassembled WGS sequence"/>
</dbReference>
<organism evidence="2 3">
    <name type="scientific">Floridaenema aerugineum BLCC-F46</name>
    <dbReference type="NCBI Taxonomy" id="3153654"/>
    <lineage>
        <taxon>Bacteria</taxon>
        <taxon>Bacillati</taxon>
        <taxon>Cyanobacteriota</taxon>
        <taxon>Cyanophyceae</taxon>
        <taxon>Oscillatoriophycideae</taxon>
        <taxon>Aerosakkonematales</taxon>
        <taxon>Aerosakkonemataceae</taxon>
        <taxon>Floridanema</taxon>
        <taxon>Floridanema aerugineum</taxon>
    </lineage>
</organism>